<sequence>MPTPRDYDADPGRFRRGVRLTAAHVRPGADLHARIVRLLLDAGAARVLDIGCGDGALARSAVGSALRVYGIDAATAMTAAAVRRCPVARGDVIALPVADAAADAVVAVNVLDHLDRPELGLREAYRVLRPDGLFIAGTISRVDSPELAPFWQPEPTPFDAEDAQQLVAAAFGAAETEPWDASLITLPDRDAVRDFLQARLVPHHRAELLADALADRGPLPLPLTKRGALILARRAS</sequence>
<evidence type="ECO:0000259" key="1">
    <source>
        <dbReference type="Pfam" id="PF08241"/>
    </source>
</evidence>
<dbReference type="PANTHER" id="PTHR42912">
    <property type="entry name" value="METHYLTRANSFERASE"/>
    <property type="match status" value="1"/>
</dbReference>
<accession>A0ABU4C707</accession>
<keyword evidence="3" id="KW-1185">Reference proteome</keyword>
<dbReference type="Gene3D" id="3.40.50.150">
    <property type="entry name" value="Vaccinia Virus protein VP39"/>
    <property type="match status" value="1"/>
</dbReference>
<keyword evidence="2" id="KW-0808">Transferase</keyword>
<reference evidence="2 3" key="1">
    <citation type="submission" date="2023-10" db="EMBL/GenBank/DDBJ databases">
        <title>Development of a sustainable strategy for remediation of hydrocarbon-contaminated territories based on the waste exchange concept.</title>
        <authorList>
            <person name="Krivoruchko A."/>
        </authorList>
    </citation>
    <scope>NUCLEOTIDE SEQUENCE [LARGE SCALE GENOMIC DNA]</scope>
    <source>
        <strain evidence="2 3">IEGM 60</strain>
    </source>
</reference>
<protein>
    <submittedName>
        <fullName evidence="2">Class I SAM-dependent methyltransferase</fullName>
    </submittedName>
</protein>
<dbReference type="GO" id="GO:0032259">
    <property type="term" value="P:methylation"/>
    <property type="evidence" value="ECO:0007669"/>
    <property type="project" value="UniProtKB-KW"/>
</dbReference>
<evidence type="ECO:0000313" key="3">
    <source>
        <dbReference type="Proteomes" id="UP001185737"/>
    </source>
</evidence>
<dbReference type="RefSeq" id="WP_317567409.1">
    <property type="nucleotide sequence ID" value="NZ_JAWLKA010000001.1"/>
</dbReference>
<dbReference type="Pfam" id="PF08241">
    <property type="entry name" value="Methyltransf_11"/>
    <property type="match status" value="1"/>
</dbReference>
<dbReference type="Proteomes" id="UP001185737">
    <property type="component" value="Unassembled WGS sequence"/>
</dbReference>
<dbReference type="CDD" id="cd02440">
    <property type="entry name" value="AdoMet_MTases"/>
    <property type="match status" value="1"/>
</dbReference>
<dbReference type="EMBL" id="JAWLKA010000001">
    <property type="protein sequence ID" value="MDV6279319.1"/>
    <property type="molecule type" value="Genomic_DNA"/>
</dbReference>
<organism evidence="2 3">
    <name type="scientific">Rhodococcus jostii</name>
    <dbReference type="NCBI Taxonomy" id="132919"/>
    <lineage>
        <taxon>Bacteria</taxon>
        <taxon>Bacillati</taxon>
        <taxon>Actinomycetota</taxon>
        <taxon>Actinomycetes</taxon>
        <taxon>Mycobacteriales</taxon>
        <taxon>Nocardiaceae</taxon>
        <taxon>Rhodococcus</taxon>
    </lineage>
</organism>
<comment type="caution">
    <text evidence="2">The sequence shown here is derived from an EMBL/GenBank/DDBJ whole genome shotgun (WGS) entry which is preliminary data.</text>
</comment>
<keyword evidence="2" id="KW-0489">Methyltransferase</keyword>
<gene>
    <name evidence="2" type="ORF">R3Q59_02215</name>
</gene>
<proteinExistence type="predicted"/>
<dbReference type="InterPro" id="IPR050508">
    <property type="entry name" value="Methyltransf_Superfamily"/>
</dbReference>
<name>A0ABU4C707_RHOJO</name>
<dbReference type="GO" id="GO:0008168">
    <property type="term" value="F:methyltransferase activity"/>
    <property type="evidence" value="ECO:0007669"/>
    <property type="project" value="UniProtKB-KW"/>
</dbReference>
<dbReference type="InterPro" id="IPR029063">
    <property type="entry name" value="SAM-dependent_MTases_sf"/>
</dbReference>
<dbReference type="SUPFAM" id="SSF53335">
    <property type="entry name" value="S-adenosyl-L-methionine-dependent methyltransferases"/>
    <property type="match status" value="1"/>
</dbReference>
<dbReference type="InterPro" id="IPR013216">
    <property type="entry name" value="Methyltransf_11"/>
</dbReference>
<feature type="domain" description="Methyltransferase type 11" evidence="1">
    <location>
        <begin position="48"/>
        <end position="135"/>
    </location>
</feature>
<evidence type="ECO:0000313" key="2">
    <source>
        <dbReference type="EMBL" id="MDV6279319.1"/>
    </source>
</evidence>